<comment type="caution">
    <text evidence="2">The sequence shown here is derived from an EMBL/GenBank/DDBJ whole genome shotgun (WGS) entry which is preliminary data.</text>
</comment>
<evidence type="ECO:0000313" key="2">
    <source>
        <dbReference type="EMBL" id="MBW4466609.1"/>
    </source>
</evidence>
<organism evidence="2 3">
    <name type="scientific">Pegethrix bostrychoides GSE-TBD4-15B</name>
    <dbReference type="NCBI Taxonomy" id="2839662"/>
    <lineage>
        <taxon>Bacteria</taxon>
        <taxon>Bacillati</taxon>
        <taxon>Cyanobacteriota</taxon>
        <taxon>Cyanophyceae</taxon>
        <taxon>Oculatellales</taxon>
        <taxon>Oculatellaceae</taxon>
        <taxon>Pegethrix</taxon>
    </lineage>
</organism>
<name>A0A951PBQ7_9CYAN</name>
<reference evidence="2" key="1">
    <citation type="submission" date="2021-05" db="EMBL/GenBank/DDBJ databases">
        <authorList>
            <person name="Pietrasiak N."/>
            <person name="Ward R."/>
            <person name="Stajich J.E."/>
            <person name="Kurbessoian T."/>
        </authorList>
    </citation>
    <scope>NUCLEOTIDE SEQUENCE</scope>
    <source>
        <strain evidence="2">GSE-TBD4-15B</strain>
    </source>
</reference>
<reference evidence="2" key="2">
    <citation type="journal article" date="2022" name="Microbiol. Resour. Announc.">
        <title>Metagenome Sequencing to Explore Phylogenomics of Terrestrial Cyanobacteria.</title>
        <authorList>
            <person name="Ward R.D."/>
            <person name="Stajich J.E."/>
            <person name="Johansen J.R."/>
            <person name="Huntemann M."/>
            <person name="Clum A."/>
            <person name="Foster B."/>
            <person name="Foster B."/>
            <person name="Roux S."/>
            <person name="Palaniappan K."/>
            <person name="Varghese N."/>
            <person name="Mukherjee S."/>
            <person name="Reddy T.B.K."/>
            <person name="Daum C."/>
            <person name="Copeland A."/>
            <person name="Chen I.A."/>
            <person name="Ivanova N.N."/>
            <person name="Kyrpides N.C."/>
            <person name="Shapiro N."/>
            <person name="Eloe-Fadrosh E.A."/>
            <person name="Pietrasiak N."/>
        </authorList>
    </citation>
    <scope>NUCLEOTIDE SEQUENCE</scope>
    <source>
        <strain evidence="2">GSE-TBD4-15B</strain>
    </source>
</reference>
<accession>A0A951PBQ7</accession>
<dbReference type="AlphaFoldDB" id="A0A951PBQ7"/>
<feature type="signal peptide" evidence="1">
    <location>
        <begin position="1"/>
        <end position="21"/>
    </location>
</feature>
<dbReference type="Proteomes" id="UP000707356">
    <property type="component" value="Unassembled WGS sequence"/>
</dbReference>
<dbReference type="EMBL" id="JAHHHV010000069">
    <property type="protein sequence ID" value="MBW4466609.1"/>
    <property type="molecule type" value="Genomic_DNA"/>
</dbReference>
<evidence type="ECO:0000313" key="3">
    <source>
        <dbReference type="Proteomes" id="UP000707356"/>
    </source>
</evidence>
<gene>
    <name evidence="2" type="ORF">KME07_14385</name>
</gene>
<keyword evidence="1" id="KW-0732">Signal</keyword>
<sequence length="56" mass="5799">MNKSLVIFGLLAVAAAFQVPAGVRVLQAQLNQSGSSSEVVLLAQRSCNPNDPSTCP</sequence>
<proteinExistence type="predicted"/>
<evidence type="ECO:0000256" key="1">
    <source>
        <dbReference type="SAM" id="SignalP"/>
    </source>
</evidence>
<protein>
    <submittedName>
        <fullName evidence="2">Uncharacterized protein</fullName>
    </submittedName>
</protein>
<feature type="chain" id="PRO_5037831159" evidence="1">
    <location>
        <begin position="22"/>
        <end position="56"/>
    </location>
</feature>